<gene>
    <name evidence="3" type="ORF">CRM82_04670</name>
</gene>
<keyword evidence="4" id="KW-1185">Reference proteome</keyword>
<feature type="domain" description="FIST" evidence="1">
    <location>
        <begin position="38"/>
        <end position="229"/>
    </location>
</feature>
<dbReference type="SMART" id="SM00897">
    <property type="entry name" value="FIST"/>
    <property type="match status" value="1"/>
</dbReference>
<reference evidence="4" key="1">
    <citation type="submission" date="2017-09" db="EMBL/GenBank/DDBJ databases">
        <title>FDA dAtabase for Regulatory Grade micrObial Sequences (FDA-ARGOS): Supporting development and validation of Infectious Disease Dx tests.</title>
        <authorList>
            <person name="Minogue T."/>
            <person name="Wolcott M."/>
            <person name="Wasieloski L."/>
            <person name="Aguilar W."/>
            <person name="Moore D."/>
            <person name="Tallon L."/>
            <person name="Sadzewicz L."/>
            <person name="Ott S."/>
            <person name="Zhao X."/>
            <person name="Nagaraj S."/>
            <person name="Vavikolanu K."/>
            <person name="Aluvathingal J."/>
            <person name="Nadendla S."/>
            <person name="Sichtig H."/>
        </authorList>
    </citation>
    <scope>NUCLEOTIDE SEQUENCE [LARGE SCALE GENOMIC DNA]</scope>
    <source>
        <strain evidence="4">FDAARGOS_394</strain>
    </source>
</reference>
<evidence type="ECO:0000259" key="1">
    <source>
        <dbReference type="SMART" id="SM00897"/>
    </source>
</evidence>
<dbReference type="RefSeq" id="WP_066541656.1">
    <property type="nucleotide sequence ID" value="NZ_PDEA01000001.1"/>
</dbReference>
<dbReference type="OrthoDB" id="9770435at2"/>
<protein>
    <recommendedName>
        <fullName evidence="5">Histidine kinase</fullName>
    </recommendedName>
</protein>
<dbReference type="InterPro" id="IPR019494">
    <property type="entry name" value="FIST_C"/>
</dbReference>
<evidence type="ECO:0008006" key="5">
    <source>
        <dbReference type="Google" id="ProtNLM"/>
    </source>
</evidence>
<dbReference type="SMART" id="SM01204">
    <property type="entry name" value="FIST_C"/>
    <property type="match status" value="1"/>
</dbReference>
<feature type="domain" description="FIST C-domain" evidence="2">
    <location>
        <begin position="230"/>
        <end position="394"/>
    </location>
</feature>
<sequence length="411" mass="43947">MAFFPCAHASHAQWQQALSQVVAQLRAQMAMQSGQAWPALGLMYLTTPYAAHAADILASVAKELPEVSHWSGMAAPAILGGDMRYAGEQGALAVMLPLLGTADFRQFSGLQPIARVEVEGFEVHSVLVHGDGRMPELEELLLELASHTASGEMMGGFGSDRRCGIQLAWSRKLPVAHDTGLLSGGLSGVAFSDQVHTLSRVVQGCKPIAPPMEITEARDHVILGLNGRPALDVLMQTLDVQLEVDAQAAISRVRNTLLALSLDTYTPHGSSIDVRSRVRPIVGLDPLRRGIVLDETVDKGMHVAFCERSSAAAWSELRRACAEIQEELAPDIPWPQAGVPAPARMVRGAIYVRSHLRGGTAATNEADAELQLIRHALGPIPLVGFVTAGEISGREVHGMSGQLTVFTQALV</sequence>
<evidence type="ECO:0000313" key="4">
    <source>
        <dbReference type="Proteomes" id="UP000220246"/>
    </source>
</evidence>
<organism evidence="3 4">
    <name type="scientific">Comamonas terrigena</name>
    <dbReference type="NCBI Taxonomy" id="32013"/>
    <lineage>
        <taxon>Bacteria</taxon>
        <taxon>Pseudomonadati</taxon>
        <taxon>Pseudomonadota</taxon>
        <taxon>Betaproteobacteria</taxon>
        <taxon>Burkholderiales</taxon>
        <taxon>Comamonadaceae</taxon>
        <taxon>Comamonas</taxon>
    </lineage>
</organism>
<dbReference type="EMBL" id="PDEA01000001">
    <property type="protein sequence ID" value="PEH88003.1"/>
    <property type="molecule type" value="Genomic_DNA"/>
</dbReference>
<dbReference type="Pfam" id="PF08495">
    <property type="entry name" value="FIST"/>
    <property type="match status" value="1"/>
</dbReference>
<name>A0A2A7URU7_COMTR</name>
<proteinExistence type="predicted"/>
<comment type="caution">
    <text evidence="3">The sequence shown here is derived from an EMBL/GenBank/DDBJ whole genome shotgun (WGS) entry which is preliminary data.</text>
</comment>
<dbReference type="STRING" id="1219032.GCA_001515545_03960"/>
<dbReference type="AlphaFoldDB" id="A0A2A7URU7"/>
<dbReference type="InterPro" id="IPR013702">
    <property type="entry name" value="FIST_domain_N"/>
</dbReference>
<evidence type="ECO:0000313" key="3">
    <source>
        <dbReference type="EMBL" id="PEH88003.1"/>
    </source>
</evidence>
<dbReference type="Pfam" id="PF10442">
    <property type="entry name" value="FIST_C"/>
    <property type="match status" value="1"/>
</dbReference>
<dbReference type="GeneID" id="80799883"/>
<dbReference type="Proteomes" id="UP000220246">
    <property type="component" value="Unassembled WGS sequence"/>
</dbReference>
<evidence type="ECO:0000259" key="2">
    <source>
        <dbReference type="SMART" id="SM01204"/>
    </source>
</evidence>
<accession>A0A2A7URU7</accession>